<comment type="subcellular location">
    <subcellularLocation>
        <location evidence="1">Nucleus</location>
    </subcellularLocation>
</comment>
<dbReference type="SMART" id="SM00292">
    <property type="entry name" value="BRCT"/>
    <property type="match status" value="5"/>
</dbReference>
<evidence type="ECO:0000313" key="9">
    <source>
        <dbReference type="EMBL" id="ENN75011.1"/>
    </source>
</evidence>
<reference evidence="9 11" key="1">
    <citation type="journal article" date="2013" name="Genome Biol.">
        <title>Draft genome of the mountain pine beetle, Dendroctonus ponderosae Hopkins, a major forest pest.</title>
        <authorList>
            <person name="Keeling C.I."/>
            <person name="Yuen M.M."/>
            <person name="Liao N.Y."/>
            <person name="Docking T.R."/>
            <person name="Chan S.K."/>
            <person name="Taylor G.A."/>
            <person name="Palmquist D.L."/>
            <person name="Jackman S.D."/>
            <person name="Nguyen A."/>
            <person name="Li M."/>
            <person name="Henderson H."/>
            <person name="Janes J.K."/>
            <person name="Zhao Y."/>
            <person name="Pandoh P."/>
            <person name="Moore R."/>
            <person name="Sperling F.A."/>
            <person name="Huber D.P."/>
            <person name="Birol I."/>
            <person name="Jones S.J."/>
            <person name="Bohlmann J."/>
        </authorList>
    </citation>
    <scope>NUCLEOTIDE SEQUENCE</scope>
</reference>
<feature type="region of interest" description="Disordered" evidence="7">
    <location>
        <begin position="1046"/>
        <end position="1094"/>
    </location>
</feature>
<keyword evidence="2" id="KW-0227">DNA damage</keyword>
<feature type="non-terminal residue" evidence="9">
    <location>
        <position position="1"/>
    </location>
</feature>
<organism evidence="9">
    <name type="scientific">Dendroctonus ponderosae</name>
    <name type="common">Mountain pine beetle</name>
    <dbReference type="NCBI Taxonomy" id="77166"/>
    <lineage>
        <taxon>Eukaryota</taxon>
        <taxon>Metazoa</taxon>
        <taxon>Ecdysozoa</taxon>
        <taxon>Arthropoda</taxon>
        <taxon>Hexapoda</taxon>
        <taxon>Insecta</taxon>
        <taxon>Pterygota</taxon>
        <taxon>Neoptera</taxon>
        <taxon>Endopterygota</taxon>
        <taxon>Coleoptera</taxon>
        <taxon>Polyphaga</taxon>
        <taxon>Cucujiformia</taxon>
        <taxon>Curculionidae</taxon>
        <taxon>Scolytinae</taxon>
        <taxon>Dendroctonus</taxon>
    </lineage>
</organism>
<feature type="compositionally biased region" description="Low complexity" evidence="7">
    <location>
        <begin position="452"/>
        <end position="499"/>
    </location>
</feature>
<dbReference type="Gene3D" id="3.40.50.10190">
    <property type="entry name" value="BRCT domain"/>
    <property type="match status" value="6"/>
</dbReference>
<proteinExistence type="predicted"/>
<evidence type="ECO:0000313" key="11">
    <source>
        <dbReference type="Proteomes" id="UP000019118"/>
    </source>
</evidence>
<keyword evidence="11" id="KW-1185">Reference proteome</keyword>
<feature type="domain" description="BRCT" evidence="8">
    <location>
        <begin position="1389"/>
        <end position="1449"/>
    </location>
</feature>
<accession>N6U322</accession>
<feature type="compositionally biased region" description="Polar residues" evidence="7">
    <location>
        <begin position="1077"/>
        <end position="1094"/>
    </location>
</feature>
<feature type="coiled-coil region" evidence="6">
    <location>
        <begin position="663"/>
        <end position="690"/>
    </location>
</feature>
<dbReference type="PANTHER" id="PTHR23196:SF1">
    <property type="entry name" value="PAX-INTERACTING PROTEIN 1"/>
    <property type="match status" value="1"/>
</dbReference>
<feature type="coiled-coil region" evidence="6">
    <location>
        <begin position="519"/>
        <end position="551"/>
    </location>
</feature>
<feature type="region of interest" description="Disordered" evidence="7">
    <location>
        <begin position="938"/>
        <end position="960"/>
    </location>
</feature>
<feature type="compositionally biased region" description="Polar residues" evidence="7">
    <location>
        <begin position="438"/>
        <end position="451"/>
    </location>
</feature>
<dbReference type="GO" id="GO:0044666">
    <property type="term" value="C:MLL3/4 complex"/>
    <property type="evidence" value="ECO:0007669"/>
    <property type="project" value="TreeGrafter"/>
</dbReference>
<dbReference type="HOGENOM" id="CLU_002324_0_0_1"/>
<evidence type="ECO:0000256" key="5">
    <source>
        <dbReference type="ARBA" id="ARBA00030146"/>
    </source>
</evidence>
<protein>
    <recommendedName>
        <fullName evidence="4">PAX-interacting protein 1</fullName>
    </recommendedName>
    <alternativeName>
        <fullName evidence="5">PAX transactivation activation domain-interacting protein</fullName>
    </alternativeName>
</protein>
<dbReference type="Pfam" id="PF00533">
    <property type="entry name" value="BRCT"/>
    <property type="match status" value="2"/>
</dbReference>
<feature type="domain" description="BRCT" evidence="8">
    <location>
        <begin position="1535"/>
        <end position="1616"/>
    </location>
</feature>
<dbReference type="Pfam" id="PF16589">
    <property type="entry name" value="BRCT_2"/>
    <property type="match status" value="1"/>
</dbReference>
<dbReference type="CDD" id="cd17730">
    <property type="entry name" value="BRCT_PAXIP1_rpt4"/>
    <property type="match status" value="1"/>
</dbReference>
<reference evidence="10" key="2">
    <citation type="submission" date="2024-08" db="UniProtKB">
        <authorList>
            <consortium name="EnsemblMetazoa"/>
        </authorList>
    </citation>
    <scope>IDENTIFICATION</scope>
</reference>
<evidence type="ECO:0000256" key="1">
    <source>
        <dbReference type="ARBA" id="ARBA00004123"/>
    </source>
</evidence>
<dbReference type="Proteomes" id="UP000019118">
    <property type="component" value="Unassembled WGS sequence"/>
</dbReference>
<feature type="domain" description="BRCT" evidence="8">
    <location>
        <begin position="1277"/>
        <end position="1362"/>
    </location>
</feature>
<dbReference type="GO" id="GO:0006974">
    <property type="term" value="P:DNA damage response"/>
    <property type="evidence" value="ECO:0007669"/>
    <property type="project" value="UniProtKB-KW"/>
</dbReference>
<keyword evidence="6" id="KW-0175">Coiled coil</keyword>
<feature type="region of interest" description="Disordered" evidence="7">
    <location>
        <begin position="1117"/>
        <end position="1154"/>
    </location>
</feature>
<name>N6U322_DENPD</name>
<feature type="region of interest" description="Disordered" evidence="7">
    <location>
        <begin position="438"/>
        <end position="499"/>
    </location>
</feature>
<dbReference type="CDD" id="cd17710">
    <property type="entry name" value="BRCT_PAXIP1_rpt2"/>
    <property type="match status" value="1"/>
</dbReference>
<keyword evidence="3" id="KW-0539">Nucleus</keyword>
<dbReference type="PANTHER" id="PTHR23196">
    <property type="entry name" value="PAX TRANSCRIPTION ACTIVATION DOMAIN INTERACTING PROTEIN"/>
    <property type="match status" value="1"/>
</dbReference>
<sequence length="1744" mass="196854">MGDLNEKFASLEIPKDIFKDIKYFITGEVHEKVEHLLKAGGAEHQNYFSDYVTHLIVGRNPEENDIVDANDVYEIPAVNPKWILMCVSLQRRIDFNPYLYTTETKLFSGKVFSFSTIREDRNSLWALITYNGGSVHMKLTRMCDYLVTGATAGPKYEKACAVGADRVKIVTPDWVMEAVKLQMLPDPGLFHPKLINWPRPVKPSEPTTAITGFEPDSSAKSEEKTMSDSTQALLEKLKQRMPWNQPVPTSSVSPTSSSDPVAPPNVVAPSYINKIPTVSREQGFKPPVSPAATAAASSFISTANHMPRSIVHHTANTQQQPMQAGPLNINRMIGQPNRPNSLQQLRGQLNTSQIHQQLLQQHIQQQSIIQRTSTGQINMNQQLLHQHLSQGQRQVIQNQLLSQQNLLNQQQIESHGQEALIQNQNAQFNQPMDISHVQNSIERSPSRNQMMSPPQHQNQLLSPQHQQIQSQMLQQSQQSPVNQLQQQQSQQSTVSSMQSQLIHQQQQQQIQNQLNQQHQERANQLLNQQQLNMQQERANQLQNQIIQGNQQQQQQQHITQQQAQEELQNQLLGPQSSQSSQMMQQNQQIIQHSQQLHQQGPNQLLQQNQANHQLIQQNQQQGAIIRQPQMLNQQQLLNQGNPQQTLLSLPSNHHLSQLSPQQLQQLKQLKREQQQLLSQTQNQLGNLNQQSMVMNQLNQQSAANGNQNQQIIGQNQHQQQIIQSRTIQQQQGMNQQLAQNQSFNSGPMNQHVMGQKQQIFGQQQIATSQHQQLIQSQQSVPNQGQFLNQSQFDVIQQQQQQQQSKLNHGNQNQMSVQTLNQQLQQQNLGQQLNQQLMQQSQQPGINPNLALEQSITAKLGLLSQQQGNLSQPTLNQQMNPQVIRTQFSQQVLVNQGQQGGVQRAQLNQQIWAQQQQQQQQQGGSPIQTQRIVGHVAVQQSPTNGPAGPRVQWAPGQQPGAPQRQFIQLDAHTHNQLQKMPPEQQALFVAKLQQKQRQQLQLAKQVQQRTGGHILIRGNVPQGLTPQQQVQWLQQQAKQQGIVLPPNIQQNLTPGNVTPQQTTPPSAGPPQHAPGLSPINQASTSGQAQQFVGDQSTAQQLQLRQQYRLQQLQLQREQAQKNAMAQQGGMPQQQAPVRPPLAQPPAADSTTNPQVQVNPKTKTALANMLSIKLQSGAAIAAPPRPEGIPEPSAAGTLRMMTAQHNAAINSKPQEIIALHQRRVINGPNGEIIKPPGVPTLPLTPQNEPPKLQYNQKSPVPVQHRVGPFYGHNPNLKLPPDLFLLGCIFVVVEVEDYLEEKLPGWQQKIEKYGGEIEKQYCNKVTHVLCETQKHGVVMQALRDLKRCVTIRWLNDVIKRKQVVPPWTALHLPQIYLDITPASKHLISISGFEGSTRQVVKQMVMYIGAKCTSYFSKHNTLLICSKAEGKKFEHAKKWGTPVVNVQWLTDILLGNFTAMNQMENQAYQTYSNPPNLSFDPKIVPNLMHAWKAPINISQDSYERVKRSASPVSLPKAKRLKTEHTDENENITEEVVHSNYRVLFSQFALEEQKTMEKMVRELGGIVAKDHTNFTHLVMAQLTRTPKLLFAVVKSCHILPSKWLEESMSAKNFLPEHQFSFCFEEFNRDFGAKLDKVLHMDTKHKLLEGKTFWITPGVFPSKKTISELIELSGGSLERIRRSRAQIEATSLTAPFSYFILTAHNDLHLVADLLKSKKDTKQRVVCNVELVLSAILSQDFQIDKYAVSVV</sequence>
<dbReference type="CDD" id="cd17744">
    <property type="entry name" value="BRCT_MDC1_rpt1"/>
    <property type="match status" value="1"/>
</dbReference>
<dbReference type="KEGG" id="dpa:109540016"/>
<evidence type="ECO:0000256" key="3">
    <source>
        <dbReference type="ARBA" id="ARBA00023242"/>
    </source>
</evidence>
<dbReference type="EnsemblMetazoa" id="XM_019908139.1">
    <property type="protein sequence ID" value="XP_019763698.1"/>
    <property type="gene ID" value="LOC109540016"/>
</dbReference>
<dbReference type="InterPro" id="IPR051579">
    <property type="entry name" value="DDR_Transcriptional_Reg"/>
</dbReference>
<evidence type="ECO:0000256" key="7">
    <source>
        <dbReference type="SAM" id="MobiDB-lite"/>
    </source>
</evidence>
<dbReference type="OrthoDB" id="342264at2759"/>
<dbReference type="CDD" id="cd17711">
    <property type="entry name" value="BRCT_PAXIP1_rpt3"/>
    <property type="match status" value="1"/>
</dbReference>
<evidence type="ECO:0000256" key="2">
    <source>
        <dbReference type="ARBA" id="ARBA00022763"/>
    </source>
</evidence>
<dbReference type="SUPFAM" id="SSF52113">
    <property type="entry name" value="BRCT domain"/>
    <property type="match status" value="5"/>
</dbReference>
<feature type="compositionally biased region" description="Polar residues" evidence="7">
    <location>
        <begin position="1046"/>
        <end position="1064"/>
    </location>
</feature>
<dbReference type="PROSITE" id="PS50172">
    <property type="entry name" value="BRCT"/>
    <property type="match status" value="5"/>
</dbReference>
<dbReference type="Pfam" id="PF12738">
    <property type="entry name" value="PTCB-BRCT"/>
    <property type="match status" value="2"/>
</dbReference>
<gene>
    <name evidence="9" type="ORF">YQE_08327</name>
</gene>
<feature type="compositionally biased region" description="Low complexity" evidence="7">
    <location>
        <begin position="246"/>
        <end position="260"/>
    </location>
</feature>
<evidence type="ECO:0000256" key="4">
    <source>
        <dbReference type="ARBA" id="ARBA00023858"/>
    </source>
</evidence>
<dbReference type="EMBL" id="KB741021">
    <property type="protein sequence ID" value="ENN75011.1"/>
    <property type="molecule type" value="Genomic_DNA"/>
</dbReference>
<evidence type="ECO:0000313" key="10">
    <source>
        <dbReference type="EnsemblMetazoa" id="XP_019763698.1"/>
    </source>
</evidence>
<evidence type="ECO:0000256" key="6">
    <source>
        <dbReference type="SAM" id="Coils"/>
    </source>
</evidence>
<dbReference type="Pfam" id="PF16770">
    <property type="entry name" value="RTT107_BRCT_5"/>
    <property type="match status" value="1"/>
</dbReference>
<feature type="compositionally biased region" description="Low complexity" evidence="7">
    <location>
        <begin position="1122"/>
        <end position="1135"/>
    </location>
</feature>
<evidence type="ECO:0000259" key="8">
    <source>
        <dbReference type="PROSITE" id="PS50172"/>
    </source>
</evidence>
<dbReference type="InterPro" id="IPR036420">
    <property type="entry name" value="BRCT_dom_sf"/>
</dbReference>
<feature type="region of interest" description="Disordered" evidence="7">
    <location>
        <begin position="241"/>
        <end position="262"/>
    </location>
</feature>
<feature type="region of interest" description="Disordered" evidence="7">
    <location>
        <begin position="571"/>
        <end position="599"/>
    </location>
</feature>
<feature type="domain" description="BRCT" evidence="8">
    <location>
        <begin position="102"/>
        <end position="180"/>
    </location>
</feature>
<dbReference type="OMA" id="SQQHFNQ"/>
<dbReference type="InterPro" id="IPR001357">
    <property type="entry name" value="BRCT_dom"/>
</dbReference>
<feature type="domain" description="BRCT" evidence="8">
    <location>
        <begin position="13"/>
        <end position="100"/>
    </location>
</feature>